<dbReference type="Proteomes" id="UP000324832">
    <property type="component" value="Unassembled WGS sequence"/>
</dbReference>
<evidence type="ECO:0000256" key="2">
    <source>
        <dbReference type="ARBA" id="ARBA00022664"/>
    </source>
</evidence>
<dbReference type="Pfam" id="PF11935">
    <property type="entry name" value="SYMPK_PTA1_N"/>
    <property type="match status" value="1"/>
</dbReference>
<comment type="subcellular location">
    <subcellularLocation>
        <location evidence="1">Nucleus</location>
    </subcellularLocation>
</comment>
<dbReference type="InterPro" id="IPR021850">
    <property type="entry name" value="Symplekin/Pta1"/>
</dbReference>
<keyword evidence="6" id="KW-1185">Reference proteome</keyword>
<name>A0A5E4QTB3_9NEOP</name>
<dbReference type="GO" id="GO:0006397">
    <property type="term" value="P:mRNA processing"/>
    <property type="evidence" value="ECO:0007669"/>
    <property type="project" value="UniProtKB-KW"/>
</dbReference>
<gene>
    <name evidence="5" type="ORF">LSINAPIS_LOCUS11716</name>
</gene>
<dbReference type="GO" id="GO:0005847">
    <property type="term" value="C:mRNA cleavage and polyadenylation specificity factor complex"/>
    <property type="evidence" value="ECO:0007669"/>
    <property type="project" value="TreeGrafter"/>
</dbReference>
<keyword evidence="2" id="KW-0507">mRNA processing</keyword>
<evidence type="ECO:0000256" key="3">
    <source>
        <dbReference type="ARBA" id="ARBA00023242"/>
    </source>
</evidence>
<protein>
    <recommendedName>
        <fullName evidence="4">Symplekin/Pta1 N-terminal domain-containing protein</fullName>
    </recommendedName>
</protein>
<organism evidence="5 6">
    <name type="scientific">Leptidea sinapis</name>
    <dbReference type="NCBI Taxonomy" id="189913"/>
    <lineage>
        <taxon>Eukaryota</taxon>
        <taxon>Metazoa</taxon>
        <taxon>Ecdysozoa</taxon>
        <taxon>Arthropoda</taxon>
        <taxon>Hexapoda</taxon>
        <taxon>Insecta</taxon>
        <taxon>Pterygota</taxon>
        <taxon>Neoptera</taxon>
        <taxon>Endopterygota</taxon>
        <taxon>Lepidoptera</taxon>
        <taxon>Glossata</taxon>
        <taxon>Ditrysia</taxon>
        <taxon>Papilionoidea</taxon>
        <taxon>Pieridae</taxon>
        <taxon>Dismorphiinae</taxon>
        <taxon>Leptidea</taxon>
    </lineage>
</organism>
<reference evidence="5 6" key="1">
    <citation type="submission" date="2017-07" db="EMBL/GenBank/DDBJ databases">
        <authorList>
            <person name="Talla V."/>
            <person name="Backstrom N."/>
        </authorList>
    </citation>
    <scope>NUCLEOTIDE SEQUENCE [LARGE SCALE GENOMIC DNA]</scope>
</reference>
<evidence type="ECO:0000313" key="6">
    <source>
        <dbReference type="Proteomes" id="UP000324832"/>
    </source>
</evidence>
<dbReference type="EMBL" id="FZQP02005255">
    <property type="protein sequence ID" value="VVD01257.1"/>
    <property type="molecule type" value="Genomic_DNA"/>
</dbReference>
<dbReference type="InterPro" id="IPR032460">
    <property type="entry name" value="Symplekin/Pta1_N"/>
</dbReference>
<dbReference type="PANTHER" id="PTHR15245:SF20">
    <property type="entry name" value="SYMPLEKIN"/>
    <property type="match status" value="1"/>
</dbReference>
<dbReference type="Gene3D" id="1.25.10.10">
    <property type="entry name" value="Leucine-rich Repeat Variant"/>
    <property type="match status" value="1"/>
</dbReference>
<evidence type="ECO:0000259" key="4">
    <source>
        <dbReference type="Pfam" id="PF11935"/>
    </source>
</evidence>
<proteinExistence type="predicted"/>
<dbReference type="InterPro" id="IPR011989">
    <property type="entry name" value="ARM-like"/>
</dbReference>
<sequence>MSNKYQPTSKAFAEKQLIQWINEAGMSEGNKKAGLLRKIIEVLMHQLSSLIPLYMENVLKFVNDKTTEVRKIVVGFIEQLSTKHPENIPIIISQLQLLVIDSVIAVQKKAIQAASVVYKNAIIWICKDNSEDAVKLVWDHISKLKLLVLNLIDSENEGIRTHAIKFLEEVVLVQTPCAEGNGGLNLDDIPSSSTIPSTYLVLT</sequence>
<evidence type="ECO:0000256" key="1">
    <source>
        <dbReference type="ARBA" id="ARBA00004123"/>
    </source>
</evidence>
<dbReference type="InterPro" id="IPR016024">
    <property type="entry name" value="ARM-type_fold"/>
</dbReference>
<dbReference type="PANTHER" id="PTHR15245">
    <property type="entry name" value="SYMPLEKIN-RELATED"/>
    <property type="match status" value="1"/>
</dbReference>
<evidence type="ECO:0000313" key="5">
    <source>
        <dbReference type="EMBL" id="VVD01257.1"/>
    </source>
</evidence>
<dbReference type="SUPFAM" id="SSF48371">
    <property type="entry name" value="ARM repeat"/>
    <property type="match status" value="1"/>
</dbReference>
<feature type="domain" description="Symplekin/Pta1 N-terminal" evidence="4">
    <location>
        <begin position="104"/>
        <end position="192"/>
    </location>
</feature>
<accession>A0A5E4QTB3</accession>
<dbReference type="AlphaFoldDB" id="A0A5E4QTB3"/>
<keyword evidence="3" id="KW-0539">Nucleus</keyword>